<feature type="domain" description="Ribbon-helix-helix protein CopG" evidence="2">
    <location>
        <begin position="3"/>
        <end position="41"/>
    </location>
</feature>
<feature type="region of interest" description="Disordered" evidence="1">
    <location>
        <begin position="71"/>
        <end position="93"/>
    </location>
</feature>
<dbReference type="Pfam" id="PF01402">
    <property type="entry name" value="RHH_1"/>
    <property type="match status" value="1"/>
</dbReference>
<keyword evidence="3" id="KW-0238">DNA-binding</keyword>
<dbReference type="Proteomes" id="UP000002368">
    <property type="component" value="Chromosome"/>
</dbReference>
<evidence type="ECO:0000259" key="2">
    <source>
        <dbReference type="Pfam" id="PF01402"/>
    </source>
</evidence>
<dbReference type="RefSeq" id="WP_013076846.1">
    <property type="nucleotide sequence ID" value="NC_014098.1"/>
</dbReference>
<dbReference type="OrthoDB" id="4735215at2"/>
<dbReference type="CDD" id="cd21631">
    <property type="entry name" value="RHH_CopG_NikR-like"/>
    <property type="match status" value="1"/>
</dbReference>
<dbReference type="AlphaFoldDB" id="D5WVM2"/>
<reference evidence="3 4" key="1">
    <citation type="journal article" date="2011" name="Stand. Genomic Sci.">
        <title>Complete genome sequence of the thermophilic, hydrogen-oxidizing Bacillus tusciae type strain (T2) and reclassification in the new genus, Kyrpidia gen. nov. as Kyrpidia tusciae comb. nov. and emendation of the family Alicyclobacillaceae da Costa and Rainey, 2010.</title>
        <authorList>
            <person name="Klenk H.P."/>
            <person name="Lapidus A."/>
            <person name="Chertkov O."/>
            <person name="Copeland A."/>
            <person name="Del Rio T.G."/>
            <person name="Nolan M."/>
            <person name="Lucas S."/>
            <person name="Chen F."/>
            <person name="Tice H."/>
            <person name="Cheng J.F."/>
            <person name="Han C."/>
            <person name="Bruce D."/>
            <person name="Goodwin L."/>
            <person name="Pitluck S."/>
            <person name="Pati A."/>
            <person name="Ivanova N."/>
            <person name="Mavromatis K."/>
            <person name="Daum C."/>
            <person name="Chen A."/>
            <person name="Palaniappan K."/>
            <person name="Chang Y.J."/>
            <person name="Land M."/>
            <person name="Hauser L."/>
            <person name="Jeffries C.D."/>
            <person name="Detter J.C."/>
            <person name="Rohde M."/>
            <person name="Abt B."/>
            <person name="Pukall R."/>
            <person name="Goker M."/>
            <person name="Bristow J."/>
            <person name="Markowitz V."/>
            <person name="Hugenholtz P."/>
            <person name="Eisen J.A."/>
        </authorList>
    </citation>
    <scope>NUCLEOTIDE SEQUENCE [LARGE SCALE GENOMIC DNA]</scope>
    <source>
        <strain evidence="3 4">DSM 2912</strain>
    </source>
</reference>
<dbReference type="InterPro" id="IPR013321">
    <property type="entry name" value="Arc_rbn_hlx_hlx"/>
</dbReference>
<dbReference type="InterPro" id="IPR010985">
    <property type="entry name" value="Ribbon_hlx_hlx"/>
</dbReference>
<evidence type="ECO:0000313" key="3">
    <source>
        <dbReference type="EMBL" id="ADG07565.1"/>
    </source>
</evidence>
<keyword evidence="4" id="KW-1185">Reference proteome</keyword>
<name>D5WVM2_KYRT2</name>
<dbReference type="EMBL" id="CP002017">
    <property type="protein sequence ID" value="ADG07565.1"/>
    <property type="molecule type" value="Genomic_DNA"/>
</dbReference>
<evidence type="ECO:0000313" key="4">
    <source>
        <dbReference type="Proteomes" id="UP000002368"/>
    </source>
</evidence>
<accession>D5WVM2</accession>
<dbReference type="SUPFAM" id="SSF47598">
    <property type="entry name" value="Ribbon-helix-helix"/>
    <property type="match status" value="1"/>
</dbReference>
<dbReference type="InterPro" id="IPR002145">
    <property type="entry name" value="CopG"/>
</dbReference>
<gene>
    <name evidence="3" type="ordered locus">Btus_2930</name>
</gene>
<sequence>MQRTNIYLSQDQLRLLKHLAAAENKSVSDLVRQAVDEFLRERLKESSNWQAEMDALVKRVRSRVGQDISEEGIEGDVRAAKKEAREARNEGRH</sequence>
<dbReference type="HOGENOM" id="CLU_2395890_0_0_9"/>
<dbReference type="KEGG" id="bts:Btus_2930"/>
<dbReference type="STRING" id="562970.Btus_2930"/>
<protein>
    <submittedName>
        <fullName evidence="3">CopG domain protein DNA-binding domain protein</fullName>
    </submittedName>
</protein>
<organism evidence="3 4">
    <name type="scientific">Kyrpidia tusciae (strain DSM 2912 / NBRC 15312 / T2)</name>
    <name type="common">Bacillus tusciae</name>
    <dbReference type="NCBI Taxonomy" id="562970"/>
    <lineage>
        <taxon>Bacteria</taxon>
        <taxon>Bacillati</taxon>
        <taxon>Bacillota</taxon>
        <taxon>Bacilli</taxon>
        <taxon>Bacillales</taxon>
        <taxon>Alicyclobacillaceae</taxon>
        <taxon>Kyrpidia</taxon>
    </lineage>
</organism>
<dbReference type="GO" id="GO:0003677">
    <property type="term" value="F:DNA binding"/>
    <property type="evidence" value="ECO:0007669"/>
    <property type="project" value="UniProtKB-KW"/>
</dbReference>
<proteinExistence type="predicted"/>
<dbReference type="Gene3D" id="1.10.1220.10">
    <property type="entry name" value="Met repressor-like"/>
    <property type="match status" value="1"/>
</dbReference>
<dbReference type="GO" id="GO:0006355">
    <property type="term" value="P:regulation of DNA-templated transcription"/>
    <property type="evidence" value="ECO:0007669"/>
    <property type="project" value="InterPro"/>
</dbReference>
<evidence type="ECO:0000256" key="1">
    <source>
        <dbReference type="SAM" id="MobiDB-lite"/>
    </source>
</evidence>
<feature type="compositionally biased region" description="Basic and acidic residues" evidence="1">
    <location>
        <begin position="75"/>
        <end position="93"/>
    </location>
</feature>